<keyword evidence="3" id="KW-1185">Reference proteome</keyword>
<feature type="compositionally biased region" description="Basic residues" evidence="1">
    <location>
        <begin position="54"/>
        <end position="64"/>
    </location>
</feature>
<name>A0A6A6IZF0_9PLEO</name>
<dbReference type="GeneID" id="54580794"/>
<organism evidence="2 3">
    <name type="scientific">Trematosphaeria pertusa</name>
    <dbReference type="NCBI Taxonomy" id="390896"/>
    <lineage>
        <taxon>Eukaryota</taxon>
        <taxon>Fungi</taxon>
        <taxon>Dikarya</taxon>
        <taxon>Ascomycota</taxon>
        <taxon>Pezizomycotina</taxon>
        <taxon>Dothideomycetes</taxon>
        <taxon>Pleosporomycetidae</taxon>
        <taxon>Pleosporales</taxon>
        <taxon>Massarineae</taxon>
        <taxon>Trematosphaeriaceae</taxon>
        <taxon>Trematosphaeria</taxon>
    </lineage>
</organism>
<sequence length="64" mass="7347">MYWKRFKTAARCPDCEKKGNANDPCSTHIHWCEEADKRGSPCAEPIQTSQGSSTKRHMNCPKHR</sequence>
<dbReference type="OrthoDB" id="5300101at2759"/>
<reference evidence="2" key="1">
    <citation type="journal article" date="2020" name="Stud. Mycol.">
        <title>101 Dothideomycetes genomes: a test case for predicting lifestyles and emergence of pathogens.</title>
        <authorList>
            <person name="Haridas S."/>
            <person name="Albert R."/>
            <person name="Binder M."/>
            <person name="Bloem J."/>
            <person name="Labutti K."/>
            <person name="Salamov A."/>
            <person name="Andreopoulos B."/>
            <person name="Baker S."/>
            <person name="Barry K."/>
            <person name="Bills G."/>
            <person name="Bluhm B."/>
            <person name="Cannon C."/>
            <person name="Castanera R."/>
            <person name="Culley D."/>
            <person name="Daum C."/>
            <person name="Ezra D."/>
            <person name="Gonzalez J."/>
            <person name="Henrissat B."/>
            <person name="Kuo A."/>
            <person name="Liang C."/>
            <person name="Lipzen A."/>
            <person name="Lutzoni F."/>
            <person name="Magnuson J."/>
            <person name="Mondo S."/>
            <person name="Nolan M."/>
            <person name="Ohm R."/>
            <person name="Pangilinan J."/>
            <person name="Park H.-J."/>
            <person name="Ramirez L."/>
            <person name="Alfaro M."/>
            <person name="Sun H."/>
            <person name="Tritt A."/>
            <person name="Yoshinaga Y."/>
            <person name="Zwiers L.-H."/>
            <person name="Turgeon B."/>
            <person name="Goodwin S."/>
            <person name="Spatafora J."/>
            <person name="Crous P."/>
            <person name="Grigoriev I."/>
        </authorList>
    </citation>
    <scope>NUCLEOTIDE SEQUENCE</scope>
    <source>
        <strain evidence="2">CBS 122368</strain>
    </source>
</reference>
<dbReference type="Proteomes" id="UP000800094">
    <property type="component" value="Unassembled WGS sequence"/>
</dbReference>
<feature type="region of interest" description="Disordered" evidence="1">
    <location>
        <begin position="37"/>
        <end position="64"/>
    </location>
</feature>
<evidence type="ECO:0000256" key="1">
    <source>
        <dbReference type="SAM" id="MobiDB-lite"/>
    </source>
</evidence>
<proteinExistence type="predicted"/>
<evidence type="ECO:0000313" key="2">
    <source>
        <dbReference type="EMBL" id="KAF2255819.1"/>
    </source>
</evidence>
<dbReference type="RefSeq" id="XP_033690823.1">
    <property type="nucleotide sequence ID" value="XM_033827464.1"/>
</dbReference>
<dbReference type="AlphaFoldDB" id="A0A6A6IZF0"/>
<gene>
    <name evidence="2" type="ORF">BU26DRAFT_512773</name>
</gene>
<protein>
    <submittedName>
        <fullName evidence="2">Uncharacterized protein</fullName>
    </submittedName>
</protein>
<evidence type="ECO:0000313" key="3">
    <source>
        <dbReference type="Proteomes" id="UP000800094"/>
    </source>
</evidence>
<dbReference type="EMBL" id="ML987189">
    <property type="protein sequence ID" value="KAF2255819.1"/>
    <property type="molecule type" value="Genomic_DNA"/>
</dbReference>
<accession>A0A6A6IZF0</accession>